<feature type="transmembrane region" description="Helical" evidence="7">
    <location>
        <begin position="323"/>
        <end position="343"/>
    </location>
</feature>
<dbReference type="PANTHER" id="PTHR30250:SF10">
    <property type="entry name" value="LIPOPOLYSACCHARIDE BIOSYNTHESIS PROTEIN WZXC"/>
    <property type="match status" value="1"/>
</dbReference>
<feature type="transmembrane region" description="Helical" evidence="7">
    <location>
        <begin position="480"/>
        <end position="501"/>
    </location>
</feature>
<dbReference type="GO" id="GO:0005886">
    <property type="term" value="C:plasma membrane"/>
    <property type="evidence" value="ECO:0007669"/>
    <property type="project" value="UniProtKB-SubCell"/>
</dbReference>
<comment type="similarity">
    <text evidence="2">Belongs to the polysaccharide synthase family.</text>
</comment>
<dbReference type="Pfam" id="PF13440">
    <property type="entry name" value="Polysacc_synt_3"/>
    <property type="match status" value="2"/>
</dbReference>
<keyword evidence="3" id="KW-1003">Cell membrane</keyword>
<evidence type="ECO:0000256" key="7">
    <source>
        <dbReference type="SAM" id="Phobius"/>
    </source>
</evidence>
<evidence type="ECO:0000256" key="4">
    <source>
        <dbReference type="ARBA" id="ARBA00022692"/>
    </source>
</evidence>
<evidence type="ECO:0000256" key="2">
    <source>
        <dbReference type="ARBA" id="ARBA00007430"/>
    </source>
</evidence>
<sequence length="522" mass="58267">MSNFEQYAQANTSDADLKRRSLQSGLVTFAAQPIKLVMGIGATAILARLVTPTDFGLLAMVTPLLSLVDSLSNLGLETATVQQQDLTHRQASDAFWISLKFNLLVISLMVAMGPVLAWFYGQKGLSTVTFTMAVGAFSLCLSFQHKALLKRQMRFNLLMTIEVVSIAIATLCAILAAWLGLGYWALVLQVIVMQMVQSIAYWLTCDWRPSYNWQPLRRDRAKRHQHLPKETANNNLEENATNTMLSYGANLTGFRFITRIGMQMDHILVGYISGATALGFYDVAYRWAYFPFIQIYTPLFDVVISSLSRAYADPLTYRRYCRWALMSLFALCMPALAFLYVTAKDVLLILLGEQWLPAIPIFRLLLVATSVGTMYRVTKWLYISSGQTQRQLRWGLIHTPVMIASVSIGAHWGAYGIAMGYMVGMCLLTYPSVVFCLQVLPLTMTDFFGAVWPAAIASSLSALTLFSITPLLSTLITYSLLKLCVQAIFFGIIYCTIWFFLPGGKQSATQAIANLKQLSRKT</sequence>
<evidence type="ECO:0000256" key="6">
    <source>
        <dbReference type="ARBA" id="ARBA00023136"/>
    </source>
</evidence>
<accession>A0A2W4U0S3</accession>
<keyword evidence="4 7" id="KW-0812">Transmembrane</keyword>
<reference evidence="9" key="1">
    <citation type="submission" date="2018-04" db="EMBL/GenBank/DDBJ databases">
        <authorList>
            <person name="Cornet L."/>
        </authorList>
    </citation>
    <scope>NUCLEOTIDE SEQUENCE [LARGE SCALE GENOMIC DNA]</scope>
</reference>
<evidence type="ECO:0000313" key="8">
    <source>
        <dbReference type="EMBL" id="PZO14482.1"/>
    </source>
</evidence>
<dbReference type="Proteomes" id="UP000249354">
    <property type="component" value="Unassembled WGS sequence"/>
</dbReference>
<reference evidence="8 9" key="2">
    <citation type="submission" date="2018-06" db="EMBL/GenBank/DDBJ databases">
        <title>Metagenomic assembly of (sub)arctic Cyanobacteria and their associated microbiome from non-axenic cultures.</title>
        <authorList>
            <person name="Baurain D."/>
        </authorList>
    </citation>
    <scope>NUCLEOTIDE SEQUENCE [LARGE SCALE GENOMIC DNA]</scope>
    <source>
        <strain evidence="8">ULC129bin1</strain>
    </source>
</reference>
<comment type="subcellular location">
    <subcellularLocation>
        <location evidence="1">Cell membrane</location>
        <topology evidence="1">Multi-pass membrane protein</topology>
    </subcellularLocation>
</comment>
<feature type="transmembrane region" description="Helical" evidence="7">
    <location>
        <begin position="355"/>
        <end position="375"/>
    </location>
</feature>
<dbReference type="EMBL" id="QBMC01000108">
    <property type="protein sequence ID" value="PZO14482.1"/>
    <property type="molecule type" value="Genomic_DNA"/>
</dbReference>
<evidence type="ECO:0000256" key="1">
    <source>
        <dbReference type="ARBA" id="ARBA00004651"/>
    </source>
</evidence>
<dbReference type="CDD" id="cd13127">
    <property type="entry name" value="MATE_tuaB_like"/>
    <property type="match status" value="1"/>
</dbReference>
<feature type="transmembrane region" description="Helical" evidence="7">
    <location>
        <begin position="396"/>
        <end position="415"/>
    </location>
</feature>
<feature type="transmembrane region" description="Helical" evidence="7">
    <location>
        <begin position="183"/>
        <end position="203"/>
    </location>
</feature>
<keyword evidence="6 7" id="KW-0472">Membrane</keyword>
<feature type="transmembrane region" description="Helical" evidence="7">
    <location>
        <begin position="287"/>
        <end position="311"/>
    </location>
</feature>
<keyword evidence="5 7" id="KW-1133">Transmembrane helix</keyword>
<dbReference type="AlphaFoldDB" id="A0A2W4U0S3"/>
<gene>
    <name evidence="8" type="ORF">DCF25_14900</name>
</gene>
<feature type="transmembrane region" description="Helical" evidence="7">
    <location>
        <begin position="421"/>
        <end position="440"/>
    </location>
</feature>
<comment type="caution">
    <text evidence="8">The sequence shown here is derived from an EMBL/GenBank/DDBJ whole genome shotgun (WGS) entry which is preliminary data.</text>
</comment>
<feature type="transmembrane region" description="Helical" evidence="7">
    <location>
        <begin position="55"/>
        <end position="76"/>
    </location>
</feature>
<organism evidence="8 9">
    <name type="scientific">Leptolyngbya foveolarum</name>
    <dbReference type="NCBI Taxonomy" id="47253"/>
    <lineage>
        <taxon>Bacteria</taxon>
        <taxon>Bacillati</taxon>
        <taxon>Cyanobacteriota</taxon>
        <taxon>Cyanophyceae</taxon>
        <taxon>Leptolyngbyales</taxon>
        <taxon>Leptolyngbyaceae</taxon>
        <taxon>Leptolyngbya group</taxon>
        <taxon>Leptolyngbya</taxon>
    </lineage>
</organism>
<feature type="transmembrane region" description="Helical" evidence="7">
    <location>
        <begin position="264"/>
        <end position="281"/>
    </location>
</feature>
<evidence type="ECO:0000313" key="9">
    <source>
        <dbReference type="Proteomes" id="UP000249354"/>
    </source>
</evidence>
<feature type="transmembrane region" description="Helical" evidence="7">
    <location>
        <begin position="125"/>
        <end position="143"/>
    </location>
</feature>
<dbReference type="PANTHER" id="PTHR30250">
    <property type="entry name" value="PST FAMILY PREDICTED COLANIC ACID TRANSPORTER"/>
    <property type="match status" value="1"/>
</dbReference>
<proteinExistence type="inferred from homology"/>
<feature type="transmembrane region" description="Helical" evidence="7">
    <location>
        <begin position="155"/>
        <end position="177"/>
    </location>
</feature>
<dbReference type="InterPro" id="IPR050833">
    <property type="entry name" value="Poly_Biosynth_Transport"/>
</dbReference>
<protein>
    <submittedName>
        <fullName evidence="8">Lipopolysaccharide biosynthesis protein</fullName>
    </submittedName>
</protein>
<evidence type="ECO:0000256" key="3">
    <source>
        <dbReference type="ARBA" id="ARBA00022475"/>
    </source>
</evidence>
<feature type="transmembrane region" description="Helical" evidence="7">
    <location>
        <begin position="447"/>
        <end position="468"/>
    </location>
</feature>
<feature type="transmembrane region" description="Helical" evidence="7">
    <location>
        <begin position="26"/>
        <end position="49"/>
    </location>
</feature>
<feature type="transmembrane region" description="Helical" evidence="7">
    <location>
        <begin position="97"/>
        <end position="119"/>
    </location>
</feature>
<name>A0A2W4U0S3_9CYAN</name>
<evidence type="ECO:0000256" key="5">
    <source>
        <dbReference type="ARBA" id="ARBA00022989"/>
    </source>
</evidence>